<keyword evidence="2" id="KW-1185">Reference proteome</keyword>
<dbReference type="InParanoid" id="A0A0B2UJH2"/>
<dbReference type="VEuPathDB" id="MicrosporidiaDB:M896_090550"/>
<name>A0A0B2UJH2_9MICR</name>
<dbReference type="GeneID" id="26262269"/>
<gene>
    <name evidence="1" type="ORF">M896_090550</name>
</gene>
<reference evidence="1 2" key="1">
    <citation type="journal article" date="2014" name="MBio">
        <title>The Ordospora colligata genome; evolution of extreme reduction in microsporidia and host-to-parasite horizontal gene transfer.</title>
        <authorList>
            <person name="Pombert J.-F."/>
            <person name="Haag K.L."/>
            <person name="Beidas S."/>
            <person name="Ebert D."/>
            <person name="Keeling P.J."/>
        </authorList>
    </citation>
    <scope>NUCLEOTIDE SEQUENCE [LARGE SCALE GENOMIC DNA]</scope>
    <source>
        <strain evidence="1 2">OC4</strain>
    </source>
</reference>
<dbReference type="AlphaFoldDB" id="A0A0B2UJH2"/>
<dbReference type="Proteomes" id="UP000031056">
    <property type="component" value="Unassembled WGS sequence"/>
</dbReference>
<evidence type="ECO:0000313" key="2">
    <source>
        <dbReference type="Proteomes" id="UP000031056"/>
    </source>
</evidence>
<dbReference type="RefSeq" id="XP_014563172.1">
    <property type="nucleotide sequence ID" value="XM_014707686.1"/>
</dbReference>
<comment type="caution">
    <text evidence="1">The sequence shown here is derived from an EMBL/GenBank/DDBJ whole genome shotgun (WGS) entry which is preliminary data.</text>
</comment>
<protein>
    <submittedName>
        <fullName evidence="1">Uncharacterized protein</fullName>
    </submittedName>
</protein>
<dbReference type="EMBL" id="JOKQ01000009">
    <property type="protein sequence ID" value="KHN69130.1"/>
    <property type="molecule type" value="Genomic_DNA"/>
</dbReference>
<evidence type="ECO:0000313" key="1">
    <source>
        <dbReference type="EMBL" id="KHN69130.1"/>
    </source>
</evidence>
<proteinExistence type="predicted"/>
<accession>A0A0B2UJH2</accession>
<organism evidence="1 2">
    <name type="scientific">Ordospora colligata OC4</name>
    <dbReference type="NCBI Taxonomy" id="1354746"/>
    <lineage>
        <taxon>Eukaryota</taxon>
        <taxon>Fungi</taxon>
        <taxon>Fungi incertae sedis</taxon>
        <taxon>Microsporidia</taxon>
        <taxon>Ordosporidae</taxon>
        <taxon>Ordospora</taxon>
    </lineage>
</organism>
<sequence>MPMSQLYKLKEIAANSKLLDSKLSAMCLSIQECSDSVSAMHSVSATIHEVFLLYANFIDILNKHQENP</sequence>
<dbReference type="HOGENOM" id="CLU_204781_0_0_1"/>